<feature type="transmembrane region" description="Helical" evidence="3">
    <location>
        <begin position="232"/>
        <end position="252"/>
    </location>
</feature>
<feature type="transmembrane region" description="Helical" evidence="3">
    <location>
        <begin position="109"/>
        <end position="127"/>
    </location>
</feature>
<evidence type="ECO:0000256" key="3">
    <source>
        <dbReference type="SAM" id="Phobius"/>
    </source>
</evidence>
<dbReference type="InterPro" id="IPR011701">
    <property type="entry name" value="MFS"/>
</dbReference>
<name>A0A9P6BYG2_9AGAR</name>
<sequence length="342" mass="37059">MCNGFATIGYMTSWGIYQAYYQEAILKDYALVFLPGLIIGRLFDLGHCHVVLLSSGALLVTATFLIGQCKVYWQFLLCQGIGIGLGCGGNFGPTCAIVGHWFKKRCGLALGYMAAGASLGGIALPIMTKNLIPKVGFEWTMRIIGFILLVVLGISNLVCGLCNFSMFKTAAYSIYCLSSFLIYLGLYTLLTYVNVSASQLGTSPRLAFYYVTFANVGSLFGRWGAGLLVDHVGSLNVSIPLMTFVAVLTYIWPFTRSISSLIAITIIYGICSGAYISLMMNPIMNLGGEGDIGRRIGMFTTIMACVGGFEVVELYGGSMIIAGVARMVVVRCLMSRRWIARI</sequence>
<feature type="transmembrane region" description="Helical" evidence="3">
    <location>
        <begin position="73"/>
        <end position="102"/>
    </location>
</feature>
<evidence type="ECO:0000313" key="5">
    <source>
        <dbReference type="Proteomes" id="UP000807342"/>
    </source>
</evidence>
<feature type="transmembrane region" description="Helical" evidence="3">
    <location>
        <begin position="315"/>
        <end position="334"/>
    </location>
</feature>
<evidence type="ECO:0000256" key="2">
    <source>
        <dbReference type="ARBA" id="ARBA00006727"/>
    </source>
</evidence>
<organism evidence="4 5">
    <name type="scientific">Macrolepiota fuliginosa MF-IS2</name>
    <dbReference type="NCBI Taxonomy" id="1400762"/>
    <lineage>
        <taxon>Eukaryota</taxon>
        <taxon>Fungi</taxon>
        <taxon>Dikarya</taxon>
        <taxon>Basidiomycota</taxon>
        <taxon>Agaricomycotina</taxon>
        <taxon>Agaricomycetes</taxon>
        <taxon>Agaricomycetidae</taxon>
        <taxon>Agaricales</taxon>
        <taxon>Agaricineae</taxon>
        <taxon>Agaricaceae</taxon>
        <taxon>Macrolepiota</taxon>
    </lineage>
</organism>
<dbReference type="PANTHER" id="PTHR11360:SF284">
    <property type="entry name" value="EG:103B4.3 PROTEIN-RELATED"/>
    <property type="match status" value="1"/>
</dbReference>
<dbReference type="AlphaFoldDB" id="A0A9P6BYG2"/>
<dbReference type="GO" id="GO:0016020">
    <property type="term" value="C:membrane"/>
    <property type="evidence" value="ECO:0007669"/>
    <property type="project" value="UniProtKB-SubCell"/>
</dbReference>
<protein>
    <submittedName>
        <fullName evidence="4">MFS general substrate transporter</fullName>
    </submittedName>
</protein>
<comment type="caution">
    <text evidence="4">The sequence shown here is derived from an EMBL/GenBank/DDBJ whole genome shotgun (WGS) entry which is preliminary data.</text>
</comment>
<gene>
    <name evidence="4" type="ORF">P691DRAFT_796723</name>
</gene>
<dbReference type="OrthoDB" id="6509908at2759"/>
<comment type="similarity">
    <text evidence="2">Belongs to the major facilitator superfamily. Monocarboxylate porter (TC 2.A.1.13) family.</text>
</comment>
<dbReference type="EMBL" id="MU151394">
    <property type="protein sequence ID" value="KAF9444202.1"/>
    <property type="molecule type" value="Genomic_DNA"/>
</dbReference>
<dbReference type="InterPro" id="IPR050327">
    <property type="entry name" value="Proton-linked_MCT"/>
</dbReference>
<comment type="subcellular location">
    <subcellularLocation>
        <location evidence="1">Membrane</location>
        <topology evidence="1">Multi-pass membrane protein</topology>
    </subcellularLocation>
</comment>
<keyword evidence="3" id="KW-1133">Transmembrane helix</keyword>
<evidence type="ECO:0000313" key="4">
    <source>
        <dbReference type="EMBL" id="KAF9444202.1"/>
    </source>
</evidence>
<dbReference type="Pfam" id="PF07690">
    <property type="entry name" value="MFS_1"/>
    <property type="match status" value="1"/>
</dbReference>
<proteinExistence type="inferred from homology"/>
<dbReference type="PANTHER" id="PTHR11360">
    <property type="entry name" value="MONOCARBOXYLATE TRANSPORTER"/>
    <property type="match status" value="1"/>
</dbReference>
<keyword evidence="3" id="KW-0472">Membrane</keyword>
<dbReference type="Gene3D" id="1.20.1250.20">
    <property type="entry name" value="MFS general substrate transporter like domains"/>
    <property type="match status" value="2"/>
</dbReference>
<dbReference type="GO" id="GO:0022857">
    <property type="term" value="F:transmembrane transporter activity"/>
    <property type="evidence" value="ECO:0007669"/>
    <property type="project" value="InterPro"/>
</dbReference>
<dbReference type="SUPFAM" id="SSF103473">
    <property type="entry name" value="MFS general substrate transporter"/>
    <property type="match status" value="1"/>
</dbReference>
<dbReference type="InterPro" id="IPR036259">
    <property type="entry name" value="MFS_trans_sf"/>
</dbReference>
<accession>A0A9P6BYG2</accession>
<keyword evidence="3" id="KW-0812">Transmembrane</keyword>
<evidence type="ECO:0000256" key="1">
    <source>
        <dbReference type="ARBA" id="ARBA00004141"/>
    </source>
</evidence>
<feature type="transmembrane region" description="Helical" evidence="3">
    <location>
        <begin position="50"/>
        <end position="67"/>
    </location>
</feature>
<feature type="transmembrane region" description="Helical" evidence="3">
    <location>
        <begin position="139"/>
        <end position="162"/>
    </location>
</feature>
<keyword evidence="5" id="KW-1185">Reference proteome</keyword>
<dbReference type="Proteomes" id="UP000807342">
    <property type="component" value="Unassembled WGS sequence"/>
</dbReference>
<feature type="transmembrane region" description="Helical" evidence="3">
    <location>
        <begin position="174"/>
        <end position="195"/>
    </location>
</feature>
<feature type="transmembrane region" description="Helical" evidence="3">
    <location>
        <begin position="258"/>
        <end position="280"/>
    </location>
</feature>
<reference evidence="4" key="1">
    <citation type="submission" date="2020-11" db="EMBL/GenBank/DDBJ databases">
        <authorList>
            <consortium name="DOE Joint Genome Institute"/>
            <person name="Ahrendt S."/>
            <person name="Riley R."/>
            <person name="Andreopoulos W."/>
            <person name="Labutti K."/>
            <person name="Pangilinan J."/>
            <person name="Ruiz-Duenas F.J."/>
            <person name="Barrasa J.M."/>
            <person name="Sanchez-Garcia M."/>
            <person name="Camarero S."/>
            <person name="Miyauchi S."/>
            <person name="Serrano A."/>
            <person name="Linde D."/>
            <person name="Babiker R."/>
            <person name="Drula E."/>
            <person name="Ayuso-Fernandez I."/>
            <person name="Pacheco R."/>
            <person name="Padilla G."/>
            <person name="Ferreira P."/>
            <person name="Barriuso J."/>
            <person name="Kellner H."/>
            <person name="Castanera R."/>
            <person name="Alfaro M."/>
            <person name="Ramirez L."/>
            <person name="Pisabarro A.G."/>
            <person name="Kuo A."/>
            <person name="Tritt A."/>
            <person name="Lipzen A."/>
            <person name="He G."/>
            <person name="Yan M."/>
            <person name="Ng V."/>
            <person name="Cullen D."/>
            <person name="Martin F."/>
            <person name="Rosso M.-N."/>
            <person name="Henrissat B."/>
            <person name="Hibbett D."/>
            <person name="Martinez A.T."/>
            <person name="Grigoriev I.V."/>
        </authorList>
    </citation>
    <scope>NUCLEOTIDE SEQUENCE</scope>
    <source>
        <strain evidence="4">MF-IS2</strain>
    </source>
</reference>